<dbReference type="GO" id="GO:0051287">
    <property type="term" value="F:NAD binding"/>
    <property type="evidence" value="ECO:0007669"/>
    <property type="project" value="InterPro"/>
</dbReference>
<dbReference type="InterPro" id="IPR006139">
    <property type="entry name" value="D-isomer_2_OHA_DH_cat_dom"/>
</dbReference>
<organism evidence="6 7">
    <name type="scientific">Gryllus longicercus</name>
    <dbReference type="NCBI Taxonomy" id="2509291"/>
    <lineage>
        <taxon>Eukaryota</taxon>
        <taxon>Metazoa</taxon>
        <taxon>Ecdysozoa</taxon>
        <taxon>Arthropoda</taxon>
        <taxon>Hexapoda</taxon>
        <taxon>Insecta</taxon>
        <taxon>Pterygota</taxon>
        <taxon>Neoptera</taxon>
        <taxon>Polyneoptera</taxon>
        <taxon>Orthoptera</taxon>
        <taxon>Ensifera</taxon>
        <taxon>Gryllidea</taxon>
        <taxon>Grylloidea</taxon>
        <taxon>Gryllidae</taxon>
        <taxon>Gryllinae</taxon>
        <taxon>Gryllus</taxon>
    </lineage>
</organism>
<dbReference type="Pfam" id="PF00389">
    <property type="entry name" value="2-Hacid_dh"/>
    <property type="match status" value="1"/>
</dbReference>
<evidence type="ECO:0000256" key="1">
    <source>
        <dbReference type="ARBA" id="ARBA00023002"/>
    </source>
</evidence>
<dbReference type="InterPro" id="IPR050223">
    <property type="entry name" value="D-isomer_2-hydroxyacid_DH"/>
</dbReference>
<evidence type="ECO:0000256" key="3">
    <source>
        <dbReference type="RuleBase" id="RU003719"/>
    </source>
</evidence>
<dbReference type="EMBL" id="JAZDUA010000097">
    <property type="protein sequence ID" value="KAK7868285.1"/>
    <property type="molecule type" value="Genomic_DNA"/>
</dbReference>
<evidence type="ECO:0000313" key="7">
    <source>
        <dbReference type="Proteomes" id="UP001378592"/>
    </source>
</evidence>
<accession>A0AAN9VNH4</accession>
<dbReference type="PANTHER" id="PTHR10996">
    <property type="entry name" value="2-HYDROXYACID DEHYDROGENASE-RELATED"/>
    <property type="match status" value="1"/>
</dbReference>
<dbReference type="InterPro" id="IPR029753">
    <property type="entry name" value="D-isomer_DH_CS"/>
</dbReference>
<evidence type="ECO:0000313" key="6">
    <source>
        <dbReference type="EMBL" id="KAK7868285.1"/>
    </source>
</evidence>
<protein>
    <recommendedName>
        <fullName evidence="2">Glyoxylate reductase/hydroxypyruvate reductase</fullName>
    </recommendedName>
</protein>
<dbReference type="AlphaFoldDB" id="A0AAN9VNH4"/>
<dbReference type="PROSITE" id="PS00671">
    <property type="entry name" value="D_2_HYDROXYACID_DH_3"/>
    <property type="match status" value="1"/>
</dbReference>
<keyword evidence="1 3" id="KW-0560">Oxidoreductase</keyword>
<dbReference type="SUPFAM" id="SSF52283">
    <property type="entry name" value="Formate/glycerate dehydrogenase catalytic domain-like"/>
    <property type="match status" value="1"/>
</dbReference>
<dbReference type="CDD" id="cd05301">
    <property type="entry name" value="GDH"/>
    <property type="match status" value="1"/>
</dbReference>
<dbReference type="FunFam" id="3.40.50.720:FF:000026">
    <property type="entry name" value="Glyoxylate/hydroxypyruvate reductase B"/>
    <property type="match status" value="1"/>
</dbReference>
<feature type="domain" description="D-isomer specific 2-hydroxyacid dehydrogenase NAD-binding" evidence="5">
    <location>
        <begin position="186"/>
        <end position="364"/>
    </location>
</feature>
<feature type="domain" description="D-isomer specific 2-hydroxyacid dehydrogenase catalytic" evidence="4">
    <location>
        <begin position="87"/>
        <end position="393"/>
    </location>
</feature>
<dbReference type="InterPro" id="IPR036291">
    <property type="entry name" value="NAD(P)-bd_dom_sf"/>
</dbReference>
<reference evidence="6 7" key="1">
    <citation type="submission" date="2024-03" db="EMBL/GenBank/DDBJ databases">
        <title>The genome assembly and annotation of the cricket Gryllus longicercus Weissman &amp; Gray.</title>
        <authorList>
            <person name="Szrajer S."/>
            <person name="Gray D."/>
            <person name="Ylla G."/>
        </authorList>
    </citation>
    <scope>NUCLEOTIDE SEQUENCE [LARGE SCALE GENOMIC DNA]</scope>
    <source>
        <strain evidence="6">DAG 2021-001</strain>
        <tissue evidence="6">Whole body minus gut</tissue>
    </source>
</reference>
<dbReference type="PANTHER" id="PTHR10996:SF277">
    <property type="entry name" value="GLYOXYLATE REDUCTASE_HYDROXYPYRUVATE REDUCTASE"/>
    <property type="match status" value="1"/>
</dbReference>
<evidence type="ECO:0000259" key="4">
    <source>
        <dbReference type="Pfam" id="PF00389"/>
    </source>
</evidence>
<dbReference type="GO" id="GO:0005829">
    <property type="term" value="C:cytosol"/>
    <property type="evidence" value="ECO:0007669"/>
    <property type="project" value="TreeGrafter"/>
</dbReference>
<dbReference type="GO" id="GO:0030267">
    <property type="term" value="F:glyoxylate reductase (NADPH) activity"/>
    <property type="evidence" value="ECO:0007669"/>
    <property type="project" value="TreeGrafter"/>
</dbReference>
<evidence type="ECO:0000259" key="5">
    <source>
        <dbReference type="Pfam" id="PF02826"/>
    </source>
</evidence>
<comment type="similarity">
    <text evidence="3">Belongs to the D-isomer specific 2-hydroxyacid dehydrogenase family.</text>
</comment>
<dbReference type="PROSITE" id="PS00065">
    <property type="entry name" value="D_2_HYDROXYACID_DH_1"/>
    <property type="match status" value="1"/>
</dbReference>
<dbReference type="InterPro" id="IPR006140">
    <property type="entry name" value="D-isomer_DH_NAD-bd"/>
</dbReference>
<dbReference type="Pfam" id="PF02826">
    <property type="entry name" value="2-Hacid_dh_C"/>
    <property type="match status" value="1"/>
</dbReference>
<sequence length="395" mass="43124">MIVLSFPKSVSVPVISTCSVRAWGVFCGSFVRFVPMKLHYFQTNVYKNIALNCSFFLGRRVSFSTCQPSLNMGKEKPQVYVTRAGCPTKGIDLLKQKCDVEIWSKPLEPVPREELLKKVKGKDALFCLLTDKIDKELLESAGPSLKVIATMSTGYDHIDVPEVKKRGIKLGYTPDVLTDAVAELTVGLLLATSRRLFEAHQEILNGGWGSWSPLWMCGPGLATSTVGIVGLGRIGIEVAKRLHTFNPSQILYTSRSDKPEAKPFGGIRVPLDELLAQSDFIVVTCALTPETKEMFNDETFAKMKSSAIFVNTSRGGVVDQPALQRALESGKIAAAGLDVMTPEPLPPDHPLLQLKNCVIIPHIGSATTKTREDMCILTAKNIIAALQGEPLPAEL</sequence>
<dbReference type="GO" id="GO:0008465">
    <property type="term" value="F:hydroxypyruvate reductase (NADH) activity"/>
    <property type="evidence" value="ECO:0007669"/>
    <property type="project" value="TreeGrafter"/>
</dbReference>
<name>A0AAN9VNH4_9ORTH</name>
<dbReference type="Proteomes" id="UP001378592">
    <property type="component" value="Unassembled WGS sequence"/>
</dbReference>
<keyword evidence="7" id="KW-1185">Reference proteome</keyword>
<dbReference type="SUPFAM" id="SSF51735">
    <property type="entry name" value="NAD(P)-binding Rossmann-fold domains"/>
    <property type="match status" value="1"/>
</dbReference>
<gene>
    <name evidence="6" type="ORF">R5R35_013879</name>
</gene>
<dbReference type="Gene3D" id="3.40.50.720">
    <property type="entry name" value="NAD(P)-binding Rossmann-like Domain"/>
    <property type="match status" value="2"/>
</dbReference>
<evidence type="ECO:0000256" key="2">
    <source>
        <dbReference type="ARBA" id="ARBA00073306"/>
    </source>
</evidence>
<proteinExistence type="inferred from homology"/>
<comment type="caution">
    <text evidence="6">The sequence shown here is derived from an EMBL/GenBank/DDBJ whole genome shotgun (WGS) entry which is preliminary data.</text>
</comment>
<dbReference type="InterPro" id="IPR029752">
    <property type="entry name" value="D-isomer_DH_CS1"/>
</dbReference>